<accession>A0A0M5LEN7</accession>
<reference evidence="1 2" key="1">
    <citation type="journal article" date="2015" name="Genome Announc.">
        <title>Genome Sequence of 'Candidatus Thioglobus autotrophica' Strain EF1, a Chemoautotroph from the SUP05 Clade of Marine Gammaproteobacteria.</title>
        <authorList>
            <person name="Shah V."/>
            <person name="Morris R.M."/>
        </authorList>
    </citation>
    <scope>NUCLEOTIDE SEQUENCE [LARGE SCALE GENOMIC DNA]</scope>
    <source>
        <strain evidence="1 2">EF1</strain>
    </source>
</reference>
<keyword evidence="2" id="KW-1185">Reference proteome</keyword>
<evidence type="ECO:0000313" key="1">
    <source>
        <dbReference type="EMBL" id="ALE52240.1"/>
    </source>
</evidence>
<dbReference type="KEGG" id="tho:SP60_02700"/>
<name>A0A0M5LEN7_9GAMM</name>
<organism evidence="1 2">
    <name type="scientific">Candidatus Thioglobus autotrophicus</name>
    <dbReference type="NCBI Taxonomy" id="1705394"/>
    <lineage>
        <taxon>Bacteria</taxon>
        <taxon>Pseudomonadati</taxon>
        <taxon>Pseudomonadota</taxon>
        <taxon>Gammaproteobacteria</taxon>
        <taxon>Candidatus Pseudothioglobaceae</taxon>
        <taxon>Candidatus Thioglobus</taxon>
    </lineage>
</organism>
<sequence>MSKNYNIMALQGYTDMSDQDFVEEMGMPQELAFKPDMNLWMTYHVYLKNKKLETPEETERLLMEQFMQMRIIISPRIWVDMNVFPERKLISQDGEDWWMNDSDLMEACKQTYHRY</sequence>
<dbReference type="STRING" id="1705394.SP60_02700"/>
<dbReference type="RefSeq" id="WP_053951178.1">
    <property type="nucleotide sequence ID" value="NZ_CP010552.1"/>
</dbReference>
<dbReference type="EMBL" id="CP010552">
    <property type="protein sequence ID" value="ALE52240.1"/>
    <property type="molecule type" value="Genomic_DNA"/>
</dbReference>
<dbReference type="AlphaFoldDB" id="A0A0M5LEN7"/>
<gene>
    <name evidence="1" type="ORF">SP60_02700</name>
</gene>
<proteinExistence type="predicted"/>
<evidence type="ECO:0000313" key="2">
    <source>
        <dbReference type="Proteomes" id="UP000058020"/>
    </source>
</evidence>
<protein>
    <submittedName>
        <fullName evidence="1">Uncharacterized protein</fullName>
    </submittedName>
</protein>
<dbReference type="Proteomes" id="UP000058020">
    <property type="component" value="Chromosome"/>
</dbReference>